<reference evidence="3" key="2">
    <citation type="submission" date="2020-09" db="EMBL/GenBank/DDBJ databases">
        <authorList>
            <person name="Sun Q."/>
            <person name="Zhou Y."/>
        </authorList>
    </citation>
    <scope>NUCLEOTIDE SEQUENCE</scope>
    <source>
        <strain evidence="3">CGMCC 1.15448</strain>
    </source>
</reference>
<reference evidence="3" key="1">
    <citation type="journal article" date="2014" name="Int. J. Syst. Evol. Microbiol.">
        <title>Complete genome sequence of Corynebacterium casei LMG S-19264T (=DSM 44701T), isolated from a smear-ripened cheese.</title>
        <authorList>
            <consortium name="US DOE Joint Genome Institute (JGI-PGF)"/>
            <person name="Walter F."/>
            <person name="Albersmeier A."/>
            <person name="Kalinowski J."/>
            <person name="Ruckert C."/>
        </authorList>
    </citation>
    <scope>NUCLEOTIDE SEQUENCE</scope>
    <source>
        <strain evidence="3">CGMCC 1.15448</strain>
    </source>
</reference>
<dbReference type="GO" id="GO:0005975">
    <property type="term" value="P:carbohydrate metabolic process"/>
    <property type="evidence" value="ECO:0007669"/>
    <property type="project" value="InterPro"/>
</dbReference>
<keyword evidence="4" id="KW-1185">Reference proteome</keyword>
<dbReference type="InterPro" id="IPR052043">
    <property type="entry name" value="PolySaccharide_Degr_Enz"/>
</dbReference>
<dbReference type="SUPFAM" id="SSF48208">
    <property type="entry name" value="Six-hairpin glycosidases"/>
    <property type="match status" value="1"/>
</dbReference>
<sequence>MNRLERLLFILFLTIPLGGVTAQTESLDADPATLVRRVADHILQTTTFRFVNNKTNETYTTTKGLTATPDIKAESKFNKWQYVNGVLAVGMMQTAAVLKDAKYSDYARKNYDFIFSNLDYFKKQYEGGATSVEWRPVLKINSLDDCGSMAAGLLEVYAFDKNPVYMDYLQRVGDYIRNRQVKFPDGTLARTGPRKMTLWADDLYMSVPFLARMGKITGDKSYFDFAVQQVEAFNHYIYDSTSGLYFHVFYNDENINGVAHWGRCNGWVALAQTALLDALPADDPRRPHLQKMLLRQIVGFSRYQDSTGMWHQLLDKPDSYMESSVTAMFIYTVAHAVNKGWISPHYLSIALNGWDGLSRKVTADGQVTDICIGTNVEENIRFYYSRPRETNDTHGLGAFLLAGTELILAKEKAR</sequence>
<feature type="signal peptide" evidence="2">
    <location>
        <begin position="1"/>
        <end position="22"/>
    </location>
</feature>
<dbReference type="InterPro" id="IPR008928">
    <property type="entry name" value="6-hairpin_glycosidase_sf"/>
</dbReference>
<dbReference type="RefSeq" id="WP_188930859.1">
    <property type="nucleotide sequence ID" value="NZ_BMJC01000002.1"/>
</dbReference>
<dbReference type="Proteomes" id="UP000607559">
    <property type="component" value="Unassembled WGS sequence"/>
</dbReference>
<gene>
    <name evidence="3" type="ORF">GCM10011511_18510</name>
</gene>
<proteinExistence type="predicted"/>
<evidence type="ECO:0000313" key="3">
    <source>
        <dbReference type="EMBL" id="GGA95432.1"/>
    </source>
</evidence>
<dbReference type="Gene3D" id="1.50.10.10">
    <property type="match status" value="1"/>
</dbReference>
<dbReference type="GO" id="GO:0016787">
    <property type="term" value="F:hydrolase activity"/>
    <property type="evidence" value="ECO:0007669"/>
    <property type="project" value="UniProtKB-KW"/>
</dbReference>
<feature type="chain" id="PRO_5035179706" evidence="2">
    <location>
        <begin position="23"/>
        <end position="414"/>
    </location>
</feature>
<accession>A0A8J2XSI4</accession>
<dbReference type="Pfam" id="PF07470">
    <property type="entry name" value="Glyco_hydro_88"/>
    <property type="match status" value="1"/>
</dbReference>
<evidence type="ECO:0000256" key="2">
    <source>
        <dbReference type="SAM" id="SignalP"/>
    </source>
</evidence>
<dbReference type="EMBL" id="BMJC01000002">
    <property type="protein sequence ID" value="GGA95432.1"/>
    <property type="molecule type" value="Genomic_DNA"/>
</dbReference>
<name>A0A8J2XSI4_9BACT</name>
<dbReference type="InterPro" id="IPR012341">
    <property type="entry name" value="6hp_glycosidase-like_sf"/>
</dbReference>
<dbReference type="PANTHER" id="PTHR33886">
    <property type="entry name" value="UNSATURATED RHAMNOGALACTURONAN HYDROLASE (EUROFUNG)"/>
    <property type="match status" value="1"/>
</dbReference>
<dbReference type="PANTHER" id="PTHR33886:SF8">
    <property type="entry name" value="UNSATURATED RHAMNOGALACTURONAN HYDROLASE (EUROFUNG)"/>
    <property type="match status" value="1"/>
</dbReference>
<evidence type="ECO:0000256" key="1">
    <source>
        <dbReference type="ARBA" id="ARBA00022801"/>
    </source>
</evidence>
<dbReference type="AlphaFoldDB" id="A0A8J2XSI4"/>
<keyword evidence="1 3" id="KW-0378">Hydrolase</keyword>
<evidence type="ECO:0000313" key="4">
    <source>
        <dbReference type="Proteomes" id="UP000607559"/>
    </source>
</evidence>
<dbReference type="InterPro" id="IPR010905">
    <property type="entry name" value="Glyco_hydro_88"/>
</dbReference>
<comment type="caution">
    <text evidence="3">The sequence shown here is derived from an EMBL/GenBank/DDBJ whole genome shotgun (WGS) entry which is preliminary data.</text>
</comment>
<organism evidence="3 4">
    <name type="scientific">Puia dinghuensis</name>
    <dbReference type="NCBI Taxonomy" id="1792502"/>
    <lineage>
        <taxon>Bacteria</taxon>
        <taxon>Pseudomonadati</taxon>
        <taxon>Bacteroidota</taxon>
        <taxon>Chitinophagia</taxon>
        <taxon>Chitinophagales</taxon>
        <taxon>Chitinophagaceae</taxon>
        <taxon>Puia</taxon>
    </lineage>
</organism>
<keyword evidence="2" id="KW-0732">Signal</keyword>
<protein>
    <submittedName>
        <fullName evidence="3">Glycosyl hydrolase family 88</fullName>
    </submittedName>
</protein>